<sequence length="129" mass="14905">MEERLKGLKRAMQKTTFQHLAFTEQHRQTVQHQLSATDLLTEILALLTTQKTGTALTELLHIKGTPLIQQNEGLLYTTLHQAELDGYVEAYWTDTMEKYYQMTAKGQKLLHQKQERSPKGFFKGGFVHE</sequence>
<dbReference type="Proteomes" id="UP001065593">
    <property type="component" value="Unassembled WGS sequence"/>
</dbReference>
<reference evidence="2" key="1">
    <citation type="submission" date="2022-08" db="EMBL/GenBank/DDBJ databases">
        <title>Draft genome sequence of Lysinibacillus sp. strain KH24.</title>
        <authorList>
            <person name="Kanbe H."/>
            <person name="Itoh H."/>
        </authorList>
    </citation>
    <scope>NUCLEOTIDE SEQUENCE</scope>
    <source>
        <strain evidence="2">KH24</strain>
    </source>
</reference>
<feature type="domain" description="Transcription regulator PadR N-terminal" evidence="1">
    <location>
        <begin position="43"/>
        <end position="111"/>
    </location>
</feature>
<evidence type="ECO:0000313" key="3">
    <source>
        <dbReference type="Proteomes" id="UP001065593"/>
    </source>
</evidence>
<organism evidence="2 3">
    <name type="scientific">Lysinibacillus piscis</name>
    <dbReference type="NCBI Taxonomy" id="2518931"/>
    <lineage>
        <taxon>Bacteria</taxon>
        <taxon>Bacillati</taxon>
        <taxon>Bacillota</taxon>
        <taxon>Bacilli</taxon>
        <taxon>Bacillales</taxon>
        <taxon>Bacillaceae</taxon>
        <taxon>Lysinibacillus</taxon>
    </lineage>
</organism>
<name>A0ABQ5NMM0_9BACI</name>
<accession>A0ABQ5NMM0</accession>
<dbReference type="SUPFAM" id="SSF46785">
    <property type="entry name" value="Winged helix' DNA-binding domain"/>
    <property type="match status" value="1"/>
</dbReference>
<dbReference type="Pfam" id="PF03551">
    <property type="entry name" value="PadR"/>
    <property type="match status" value="1"/>
</dbReference>
<evidence type="ECO:0000313" key="2">
    <source>
        <dbReference type="EMBL" id="GLC89552.1"/>
    </source>
</evidence>
<gene>
    <name evidence="2" type="primary">lstR</name>
    <name evidence="2" type="ORF">LYSBPC_26790</name>
</gene>
<dbReference type="EMBL" id="BRZA01000003">
    <property type="protein sequence ID" value="GLC89552.1"/>
    <property type="molecule type" value="Genomic_DNA"/>
</dbReference>
<dbReference type="InterPro" id="IPR036388">
    <property type="entry name" value="WH-like_DNA-bd_sf"/>
</dbReference>
<dbReference type="Gene3D" id="1.10.10.10">
    <property type="entry name" value="Winged helix-like DNA-binding domain superfamily/Winged helix DNA-binding domain"/>
    <property type="match status" value="1"/>
</dbReference>
<keyword evidence="3" id="KW-1185">Reference proteome</keyword>
<evidence type="ECO:0000259" key="1">
    <source>
        <dbReference type="Pfam" id="PF03551"/>
    </source>
</evidence>
<dbReference type="InterPro" id="IPR005149">
    <property type="entry name" value="Tscrpt_reg_PadR_N"/>
</dbReference>
<proteinExistence type="predicted"/>
<dbReference type="RefSeq" id="WP_264989360.1">
    <property type="nucleotide sequence ID" value="NZ_BRZA01000003.1"/>
</dbReference>
<protein>
    <submittedName>
        <fullName evidence="2">PadR family transcriptional regulator</fullName>
    </submittedName>
</protein>
<comment type="caution">
    <text evidence="2">The sequence shown here is derived from an EMBL/GenBank/DDBJ whole genome shotgun (WGS) entry which is preliminary data.</text>
</comment>
<dbReference type="InterPro" id="IPR036390">
    <property type="entry name" value="WH_DNA-bd_sf"/>
</dbReference>